<comment type="caution">
    <text evidence="1">The sequence shown here is derived from an EMBL/GenBank/DDBJ whole genome shotgun (WGS) entry which is preliminary data.</text>
</comment>
<dbReference type="AlphaFoldDB" id="A0A9W7STZ4"/>
<name>A0A9W7STZ4_9PEZI</name>
<reference evidence="1 2" key="2">
    <citation type="journal article" date="2021" name="Curr. Genet.">
        <title>Genetic response to nitrogen starvation in the aggressive Eucalyptus foliar pathogen Teratosphaeria destructans.</title>
        <authorList>
            <person name="Havenga M."/>
            <person name="Wingfield B.D."/>
            <person name="Wingfield M.J."/>
            <person name="Dreyer L.L."/>
            <person name="Roets F."/>
            <person name="Aylward J."/>
        </authorList>
    </citation>
    <scope>NUCLEOTIDE SEQUENCE [LARGE SCALE GENOMIC DNA]</scope>
    <source>
        <strain evidence="1">CMW44962</strain>
    </source>
</reference>
<protein>
    <submittedName>
        <fullName evidence="1">Uncharacterized protein</fullName>
    </submittedName>
</protein>
<gene>
    <name evidence="1" type="ORF">Tdes44962_MAKER09111</name>
</gene>
<evidence type="ECO:0000313" key="1">
    <source>
        <dbReference type="EMBL" id="KAH9829622.1"/>
    </source>
</evidence>
<dbReference type="Proteomes" id="UP001138500">
    <property type="component" value="Unassembled WGS sequence"/>
</dbReference>
<dbReference type="OrthoDB" id="4485682at2759"/>
<proteinExistence type="predicted"/>
<accession>A0A9W7STZ4</accession>
<dbReference type="EMBL" id="RIBY02001346">
    <property type="protein sequence ID" value="KAH9829622.1"/>
    <property type="molecule type" value="Genomic_DNA"/>
</dbReference>
<keyword evidence="2" id="KW-1185">Reference proteome</keyword>
<sequence length="284" mass="31577">MTEKDAAELLQKIPFAVDHSCYRRLLEERCETMRSANPLRTYWHTILIVRNLETGCVTISRTTSSQKKPPGLSQLRSAAVSELKTFCARPRAIASSPALLFLLALLGNSLRTSEHIQLALLQDPAGSEWLRPLIELMFKHTKGTAGLKDARVVPAYLKLCSTCLVPRRHDSATRLAFQTCRAKPASSSDYRHASGAWCLPMKPLSAWSHHGTRGSSPSSSVCRSPQLELPTKDTKTVYRSFADLRSLCMGCGLLYRPHKGNLVAQFISAQFSALATSRKTRFKF</sequence>
<organism evidence="1 2">
    <name type="scientific">Teratosphaeria destructans</name>
    <dbReference type="NCBI Taxonomy" id="418781"/>
    <lineage>
        <taxon>Eukaryota</taxon>
        <taxon>Fungi</taxon>
        <taxon>Dikarya</taxon>
        <taxon>Ascomycota</taxon>
        <taxon>Pezizomycotina</taxon>
        <taxon>Dothideomycetes</taxon>
        <taxon>Dothideomycetidae</taxon>
        <taxon>Mycosphaerellales</taxon>
        <taxon>Teratosphaeriaceae</taxon>
        <taxon>Teratosphaeria</taxon>
    </lineage>
</organism>
<reference evidence="1 2" key="1">
    <citation type="journal article" date="2018" name="IMA Fungus">
        <title>IMA Genome-F 10: Nine draft genome sequences of Claviceps purpurea s.lat., including C. arundinis, C. humidiphila, and C. cf. spartinae, pseudomolecules for the pitch canker pathogen Fusarium circinatum, draft genome of Davidsoniella eucalypti, Grosmannia galeiformis, Quambalaria eucalypti, and Teratosphaeria destructans.</title>
        <authorList>
            <person name="Wingfield B.D."/>
            <person name="Liu M."/>
            <person name="Nguyen H.D."/>
            <person name="Lane F.A."/>
            <person name="Morgan S.W."/>
            <person name="De Vos L."/>
            <person name="Wilken P.M."/>
            <person name="Duong T.A."/>
            <person name="Aylward J."/>
            <person name="Coetzee M.P."/>
            <person name="Dadej K."/>
            <person name="De Beer Z.W."/>
            <person name="Findlay W."/>
            <person name="Havenga M."/>
            <person name="Kolarik M."/>
            <person name="Menzies J.G."/>
            <person name="Naidoo K."/>
            <person name="Pochopski O."/>
            <person name="Shoukouhi P."/>
            <person name="Santana Q.C."/>
            <person name="Seifert K.A."/>
            <person name="Soal N."/>
            <person name="Steenkamp E.T."/>
            <person name="Tatham C.T."/>
            <person name="van der Nest M.A."/>
            <person name="Wingfield M.J."/>
        </authorList>
    </citation>
    <scope>NUCLEOTIDE SEQUENCE [LARGE SCALE GENOMIC DNA]</scope>
    <source>
        <strain evidence="1">CMW44962</strain>
    </source>
</reference>
<evidence type="ECO:0000313" key="2">
    <source>
        <dbReference type="Proteomes" id="UP001138500"/>
    </source>
</evidence>